<keyword evidence="2" id="KW-1185">Reference proteome</keyword>
<dbReference type="Proteomes" id="UP001597114">
    <property type="component" value="Unassembled WGS sequence"/>
</dbReference>
<name>A0ABW4F5U1_9PSEU</name>
<organism evidence="1 2">
    <name type="scientific">Pseudonocardia yunnanensis</name>
    <dbReference type="NCBI Taxonomy" id="58107"/>
    <lineage>
        <taxon>Bacteria</taxon>
        <taxon>Bacillati</taxon>
        <taxon>Actinomycetota</taxon>
        <taxon>Actinomycetes</taxon>
        <taxon>Pseudonocardiales</taxon>
        <taxon>Pseudonocardiaceae</taxon>
        <taxon>Pseudonocardia</taxon>
    </lineage>
</organism>
<dbReference type="Gene3D" id="3.10.105.10">
    <property type="entry name" value="Dipeptide-binding Protein, Domain 3"/>
    <property type="match status" value="1"/>
</dbReference>
<reference evidence="2" key="1">
    <citation type="journal article" date="2019" name="Int. J. Syst. Evol. Microbiol.">
        <title>The Global Catalogue of Microorganisms (GCM) 10K type strain sequencing project: providing services to taxonomists for standard genome sequencing and annotation.</title>
        <authorList>
            <consortium name="The Broad Institute Genomics Platform"/>
            <consortium name="The Broad Institute Genome Sequencing Center for Infectious Disease"/>
            <person name="Wu L."/>
            <person name="Ma J."/>
        </authorList>
    </citation>
    <scope>NUCLEOTIDE SEQUENCE [LARGE SCALE GENOMIC DNA]</scope>
    <source>
        <strain evidence="2">CCM 7043</strain>
    </source>
</reference>
<dbReference type="SUPFAM" id="SSF53850">
    <property type="entry name" value="Periplasmic binding protein-like II"/>
    <property type="match status" value="1"/>
</dbReference>
<accession>A0ABW4F5U1</accession>
<comment type="caution">
    <text evidence="1">The sequence shown here is derived from an EMBL/GenBank/DDBJ whole genome shotgun (WGS) entry which is preliminary data.</text>
</comment>
<sequence length="113" mass="12524">MVQGGDFQLTTWVSEWPTPFPSLVQLLHTGGSGNYGKYSNPQVDALLDDAVATTDKDRQVQDYKQVEDIAGKDLAIGWYSRAYTGLLTRTNVKGIVLDVPTGPQMWAYAWLSK</sequence>
<gene>
    <name evidence="1" type="ORF">ACFSJD_35950</name>
</gene>
<proteinExistence type="predicted"/>
<protein>
    <recommendedName>
        <fullName evidence="3">Solute-binding protein family 5 domain-containing protein</fullName>
    </recommendedName>
</protein>
<evidence type="ECO:0008006" key="3">
    <source>
        <dbReference type="Google" id="ProtNLM"/>
    </source>
</evidence>
<dbReference type="EMBL" id="JBHUCO010000054">
    <property type="protein sequence ID" value="MFD1522928.1"/>
    <property type="molecule type" value="Genomic_DNA"/>
</dbReference>
<evidence type="ECO:0000313" key="1">
    <source>
        <dbReference type="EMBL" id="MFD1522928.1"/>
    </source>
</evidence>
<evidence type="ECO:0000313" key="2">
    <source>
        <dbReference type="Proteomes" id="UP001597114"/>
    </source>
</evidence>
<dbReference type="RefSeq" id="WP_379659362.1">
    <property type="nucleotide sequence ID" value="NZ_JBHUCO010000054.1"/>
</dbReference>